<comment type="caution">
    <text evidence="1">The sequence shown here is derived from an EMBL/GenBank/DDBJ whole genome shotgun (WGS) entry which is preliminary data.</text>
</comment>
<organism evidence="1">
    <name type="scientific">marine sediment metagenome</name>
    <dbReference type="NCBI Taxonomy" id="412755"/>
    <lineage>
        <taxon>unclassified sequences</taxon>
        <taxon>metagenomes</taxon>
        <taxon>ecological metagenomes</taxon>
    </lineage>
</organism>
<protein>
    <submittedName>
        <fullName evidence="1">Uncharacterized protein</fullName>
    </submittedName>
</protein>
<evidence type="ECO:0000313" key="1">
    <source>
        <dbReference type="EMBL" id="GAG71320.1"/>
    </source>
</evidence>
<reference evidence="1" key="1">
    <citation type="journal article" date="2014" name="Front. Microbiol.">
        <title>High frequency of phylogenetically diverse reductive dehalogenase-homologous genes in deep subseafloor sedimentary metagenomes.</title>
        <authorList>
            <person name="Kawai M."/>
            <person name="Futagami T."/>
            <person name="Toyoda A."/>
            <person name="Takaki Y."/>
            <person name="Nishi S."/>
            <person name="Hori S."/>
            <person name="Arai W."/>
            <person name="Tsubouchi T."/>
            <person name="Morono Y."/>
            <person name="Uchiyama I."/>
            <person name="Ito T."/>
            <person name="Fujiyama A."/>
            <person name="Inagaki F."/>
            <person name="Takami H."/>
        </authorList>
    </citation>
    <scope>NUCLEOTIDE SEQUENCE</scope>
    <source>
        <strain evidence="1">Expedition CK06-06</strain>
    </source>
</reference>
<gene>
    <name evidence="1" type="ORF">S01H4_15738</name>
</gene>
<dbReference type="AlphaFoldDB" id="X0ZNI1"/>
<proteinExistence type="predicted"/>
<feature type="non-terminal residue" evidence="1">
    <location>
        <position position="136"/>
    </location>
</feature>
<dbReference type="EMBL" id="BART01006895">
    <property type="protein sequence ID" value="GAG71320.1"/>
    <property type="molecule type" value="Genomic_DNA"/>
</dbReference>
<sequence length="136" mass="16306">MILPVVIFHNNNIKKSIYKFLLIGSQDTITYQDLNIRYNNNSYREMTDAKPKRRTIQERVEAIFQFIEEQKDVFPKSRLKEIGINPKAAEKWLKLIDYIQYQPKIRLIQTEHNTLVEKVEGKYQALMRKMIMDQTL</sequence>
<name>X0ZNI1_9ZZZZ</name>
<accession>X0ZNI1</accession>